<dbReference type="Proteomes" id="UP000177068">
    <property type="component" value="Unassembled WGS sequence"/>
</dbReference>
<reference evidence="1 2" key="1">
    <citation type="journal article" date="2016" name="Nat. Commun.">
        <title>Thousands of microbial genomes shed light on interconnected biogeochemical processes in an aquifer system.</title>
        <authorList>
            <person name="Anantharaman K."/>
            <person name="Brown C.T."/>
            <person name="Hug L.A."/>
            <person name="Sharon I."/>
            <person name="Castelle C.J."/>
            <person name="Probst A.J."/>
            <person name="Thomas B.C."/>
            <person name="Singh A."/>
            <person name="Wilkins M.J."/>
            <person name="Karaoz U."/>
            <person name="Brodie E.L."/>
            <person name="Williams K.H."/>
            <person name="Hubbard S.S."/>
            <person name="Banfield J.F."/>
        </authorList>
    </citation>
    <scope>NUCLEOTIDE SEQUENCE [LARGE SCALE GENOMIC DNA]</scope>
</reference>
<name>A0A1G2U797_9BACT</name>
<gene>
    <name evidence="1" type="ORF">A3A26_01935</name>
</gene>
<protein>
    <recommendedName>
        <fullName evidence="3">DUF1508 domain-containing protein</fullName>
    </recommendedName>
</protein>
<organism evidence="1 2">
    <name type="scientific">Candidatus Zambryskibacteria bacterium RIFCSPLOWO2_01_FULL_47_14</name>
    <dbReference type="NCBI Taxonomy" id="1802763"/>
    <lineage>
        <taxon>Bacteria</taxon>
        <taxon>Candidatus Zambryskiibacteriota</taxon>
    </lineage>
</organism>
<proteinExistence type="predicted"/>
<dbReference type="AlphaFoldDB" id="A0A1G2U797"/>
<comment type="caution">
    <text evidence="1">The sequence shown here is derived from an EMBL/GenBank/DDBJ whole genome shotgun (WGS) entry which is preliminary data.</text>
</comment>
<dbReference type="EMBL" id="MHWG01000020">
    <property type="protein sequence ID" value="OHB05327.1"/>
    <property type="molecule type" value="Genomic_DNA"/>
</dbReference>
<sequence>MPLPKKVQVFKGQDGDARVRMVFKNNRKMNVSEGYENTTYARKVGNEIGNALGIKVDDLTKKK</sequence>
<evidence type="ECO:0000313" key="1">
    <source>
        <dbReference type="EMBL" id="OHB05327.1"/>
    </source>
</evidence>
<evidence type="ECO:0008006" key="3">
    <source>
        <dbReference type="Google" id="ProtNLM"/>
    </source>
</evidence>
<accession>A0A1G2U797</accession>
<evidence type="ECO:0000313" key="2">
    <source>
        <dbReference type="Proteomes" id="UP000177068"/>
    </source>
</evidence>